<reference evidence="1 2" key="1">
    <citation type="submission" date="2017-02" db="EMBL/GenBank/DDBJ databases">
        <authorList>
            <person name="Peterson S.W."/>
        </authorList>
    </citation>
    <scope>NUCLEOTIDE SEQUENCE [LARGE SCALE GENOMIC DNA]</scope>
    <source>
        <strain evidence="1 2">DSM 25262</strain>
    </source>
</reference>
<protein>
    <submittedName>
        <fullName evidence="1">Uncharacterized protein</fullName>
    </submittedName>
</protein>
<proteinExistence type="predicted"/>
<gene>
    <name evidence="1" type="ORF">SAMN05660236_3762</name>
</gene>
<evidence type="ECO:0000313" key="2">
    <source>
        <dbReference type="Proteomes" id="UP000190961"/>
    </source>
</evidence>
<name>A0A1T5LRC7_9BACT</name>
<sequence length="55" mass="6734">MLFDQPFKKQECKIIRFSTFSKLMSRISKILLRKDSIILFTWEQSLLLRLLRILF</sequence>
<dbReference type="AlphaFoldDB" id="A0A1T5LRC7"/>
<dbReference type="Proteomes" id="UP000190961">
    <property type="component" value="Unassembled WGS sequence"/>
</dbReference>
<organism evidence="1 2">
    <name type="scientific">Ohtaekwangia koreensis</name>
    <dbReference type="NCBI Taxonomy" id="688867"/>
    <lineage>
        <taxon>Bacteria</taxon>
        <taxon>Pseudomonadati</taxon>
        <taxon>Bacteroidota</taxon>
        <taxon>Cytophagia</taxon>
        <taxon>Cytophagales</taxon>
        <taxon>Fulvivirgaceae</taxon>
        <taxon>Ohtaekwangia</taxon>
    </lineage>
</organism>
<keyword evidence="2" id="KW-1185">Reference proteome</keyword>
<evidence type="ECO:0000313" key="1">
    <source>
        <dbReference type="EMBL" id="SKC78546.1"/>
    </source>
</evidence>
<accession>A0A1T5LRC7</accession>
<dbReference type="EMBL" id="FUZU01000002">
    <property type="protein sequence ID" value="SKC78546.1"/>
    <property type="molecule type" value="Genomic_DNA"/>
</dbReference>